<evidence type="ECO:0000313" key="2">
    <source>
        <dbReference type="Proteomes" id="UP000507245"/>
    </source>
</evidence>
<name>A0A6J5XJZ1_PRUAR</name>
<dbReference type="Proteomes" id="UP000507245">
    <property type="component" value="Unassembled WGS sequence"/>
</dbReference>
<organism evidence="1 2">
    <name type="scientific">Prunus armeniaca</name>
    <name type="common">Apricot</name>
    <name type="synonym">Armeniaca vulgaris</name>
    <dbReference type="NCBI Taxonomy" id="36596"/>
    <lineage>
        <taxon>Eukaryota</taxon>
        <taxon>Viridiplantae</taxon>
        <taxon>Streptophyta</taxon>
        <taxon>Embryophyta</taxon>
        <taxon>Tracheophyta</taxon>
        <taxon>Spermatophyta</taxon>
        <taxon>Magnoliopsida</taxon>
        <taxon>eudicotyledons</taxon>
        <taxon>Gunneridae</taxon>
        <taxon>Pentapetalae</taxon>
        <taxon>rosids</taxon>
        <taxon>fabids</taxon>
        <taxon>Rosales</taxon>
        <taxon>Rosaceae</taxon>
        <taxon>Amygdaloideae</taxon>
        <taxon>Amygdaleae</taxon>
        <taxon>Prunus</taxon>
    </lineage>
</organism>
<accession>A0A6J5XJZ1</accession>
<dbReference type="AlphaFoldDB" id="A0A6J5XJZ1"/>
<protein>
    <submittedName>
        <fullName evidence="1">Uncharacterized protein</fullName>
    </submittedName>
</protein>
<gene>
    <name evidence="1" type="ORF">ORAREDHAP_LOCUS38581</name>
</gene>
<reference evidence="2" key="1">
    <citation type="journal article" date="2020" name="Genome Biol.">
        <title>Gamete binning: chromosome-level and haplotype-resolved genome assembly enabled by high-throughput single-cell sequencing of gamete genomes.</title>
        <authorList>
            <person name="Campoy J.A."/>
            <person name="Sun H."/>
            <person name="Goel M."/>
            <person name="Jiao W.-B."/>
            <person name="Folz-Donahue K."/>
            <person name="Wang N."/>
            <person name="Rubio M."/>
            <person name="Liu C."/>
            <person name="Kukat C."/>
            <person name="Ruiz D."/>
            <person name="Huettel B."/>
            <person name="Schneeberger K."/>
        </authorList>
    </citation>
    <scope>NUCLEOTIDE SEQUENCE [LARGE SCALE GENOMIC DNA]</scope>
    <source>
        <strain evidence="2">cv. Rojo Pasion</strain>
    </source>
</reference>
<dbReference type="EMBL" id="CAEKKB010000006">
    <property type="protein sequence ID" value="CAB4314276.1"/>
    <property type="molecule type" value="Genomic_DNA"/>
</dbReference>
<sequence>MRGVRTTTRGTCSSNHFYQFSRSITFRHLHRSRFLSLLSPWLPHRPYPPCPITSALLASTLCTIAPIHHRGNRSPNLGTDTFVGFIYGLVAQVLTDQPVNHDDFIKTITQLWKGYADVSIKEIGFNSFQQLIGHSSLFAGTNQTHNSL</sequence>
<keyword evidence="2" id="KW-1185">Reference proteome</keyword>
<proteinExistence type="predicted"/>
<evidence type="ECO:0000313" key="1">
    <source>
        <dbReference type="EMBL" id="CAB4314276.1"/>
    </source>
</evidence>